<dbReference type="InterPro" id="IPR027408">
    <property type="entry name" value="PNPase/RNase_PH_dom_sf"/>
</dbReference>
<dbReference type="Gene3D" id="3.30.230.70">
    <property type="entry name" value="GHMP Kinase, N-terminal domain"/>
    <property type="match status" value="1"/>
</dbReference>
<accession>A0AA37BQX6</accession>
<keyword evidence="8" id="KW-1185">Reference proteome</keyword>
<dbReference type="EMBL" id="BMNY01000001">
    <property type="protein sequence ID" value="GGM69689.1"/>
    <property type="molecule type" value="Genomic_DNA"/>
</dbReference>
<feature type="domain" description="Exoribonuclease phosphorolytic" evidence="5">
    <location>
        <begin position="34"/>
        <end position="169"/>
    </location>
</feature>
<dbReference type="InterPro" id="IPR015847">
    <property type="entry name" value="ExoRNase_PH_dom2"/>
</dbReference>
<dbReference type="GO" id="GO:0035925">
    <property type="term" value="F:mRNA 3'-UTR AU-rich region binding"/>
    <property type="evidence" value="ECO:0007669"/>
    <property type="project" value="TreeGrafter"/>
</dbReference>
<evidence type="ECO:0000313" key="7">
    <source>
        <dbReference type="EMBL" id="GGM69689.1"/>
    </source>
</evidence>
<dbReference type="InterPro" id="IPR001247">
    <property type="entry name" value="ExoRNase_PH_dom1"/>
</dbReference>
<organism evidence="7 8">
    <name type="scientific">Thermogymnomonas acidicola</name>
    <dbReference type="NCBI Taxonomy" id="399579"/>
    <lineage>
        <taxon>Archaea</taxon>
        <taxon>Methanobacteriati</taxon>
        <taxon>Thermoplasmatota</taxon>
        <taxon>Thermoplasmata</taxon>
        <taxon>Thermoplasmatales</taxon>
        <taxon>Thermogymnomonas</taxon>
    </lineage>
</organism>
<evidence type="ECO:0000256" key="3">
    <source>
        <dbReference type="ARBA" id="ARBA00022835"/>
    </source>
</evidence>
<comment type="similarity">
    <text evidence="4">Belongs to the RNase PH family. Rrp42 subfamily.</text>
</comment>
<reference evidence="7" key="2">
    <citation type="submission" date="2022-09" db="EMBL/GenBank/DDBJ databases">
        <authorList>
            <person name="Sun Q."/>
            <person name="Ohkuma M."/>
        </authorList>
    </citation>
    <scope>NUCLEOTIDE SEQUENCE</scope>
    <source>
        <strain evidence="7">JCM 13583</strain>
    </source>
</reference>
<reference evidence="7" key="1">
    <citation type="journal article" date="2014" name="Int. J. Syst. Evol. Microbiol.">
        <title>Complete genome sequence of Corynebacterium casei LMG S-19264T (=DSM 44701T), isolated from a smear-ripened cheese.</title>
        <authorList>
            <consortium name="US DOE Joint Genome Institute (JGI-PGF)"/>
            <person name="Walter F."/>
            <person name="Albersmeier A."/>
            <person name="Kalinowski J."/>
            <person name="Ruckert C."/>
        </authorList>
    </citation>
    <scope>NUCLEOTIDE SEQUENCE</scope>
    <source>
        <strain evidence="7">JCM 13583</strain>
    </source>
</reference>
<evidence type="ECO:0000256" key="1">
    <source>
        <dbReference type="ARBA" id="ARBA00004496"/>
    </source>
</evidence>
<comment type="subcellular location">
    <subcellularLocation>
        <location evidence="1 4">Cytoplasm</location>
    </subcellularLocation>
</comment>
<dbReference type="FunFam" id="3.30.230.70:FF:000017">
    <property type="entry name" value="Exosome complex component Rrp42"/>
    <property type="match status" value="1"/>
</dbReference>
<dbReference type="CDD" id="cd11365">
    <property type="entry name" value="RNase_PH_archRRP42"/>
    <property type="match status" value="1"/>
</dbReference>
<dbReference type="NCBIfam" id="NF003282">
    <property type="entry name" value="PRK04282.1-1"/>
    <property type="match status" value="1"/>
</dbReference>
<dbReference type="HAMAP" id="MF_00622">
    <property type="entry name" value="Exosome_Rrp42"/>
    <property type="match status" value="1"/>
</dbReference>
<evidence type="ECO:0000256" key="2">
    <source>
        <dbReference type="ARBA" id="ARBA00022490"/>
    </source>
</evidence>
<dbReference type="InterPro" id="IPR036345">
    <property type="entry name" value="ExoRNase_PH_dom2_sf"/>
</dbReference>
<dbReference type="SUPFAM" id="SSF54211">
    <property type="entry name" value="Ribosomal protein S5 domain 2-like"/>
    <property type="match status" value="1"/>
</dbReference>
<comment type="subunit">
    <text evidence="4">Component of the archaeal exosome complex. Forms a hexameric ring-like arrangement composed of 3 Rrp41-Rrp42 heterodimers. The hexameric ring associates with a trimer of Rrp4 and/or Csl4 subunits.</text>
</comment>
<evidence type="ECO:0000259" key="6">
    <source>
        <dbReference type="Pfam" id="PF03725"/>
    </source>
</evidence>
<keyword evidence="2 4" id="KW-0963">Cytoplasm</keyword>
<comment type="function">
    <text evidence="4">Non-catalytic component of the exosome, which is a complex involved in RNA degradation. Contributes to the structuring of the Rrp41 active site.</text>
</comment>
<dbReference type="Proteomes" id="UP000632195">
    <property type="component" value="Unassembled WGS sequence"/>
</dbReference>
<gene>
    <name evidence="4" type="primary">rrp42</name>
    <name evidence="7" type="ORF">GCM10007108_04720</name>
</gene>
<protein>
    <recommendedName>
        <fullName evidence="4">Exosome complex component Rrp42</fullName>
    </recommendedName>
</protein>
<evidence type="ECO:0000256" key="4">
    <source>
        <dbReference type="HAMAP-Rule" id="MF_00622"/>
    </source>
</evidence>
<dbReference type="InterPro" id="IPR020869">
    <property type="entry name" value="Rrp42_archaea"/>
</dbReference>
<evidence type="ECO:0000259" key="5">
    <source>
        <dbReference type="Pfam" id="PF01138"/>
    </source>
</evidence>
<sequence>MPKDELSVLSEIKRNYILSRLKEGVRGDGRKPKEYRKINIITNYVPRAAGSALVELGNTKVLVGVKIETGEPFPDTPNMGVLTTNLELLPMAFPSFEAGPPNEQSIEIARVVDRGIRESRMVDLEKLVIEPGKKVWIIFIDINVLDYDGNLIDASSLGAVAALRTAVVPASKEGGEDFALPVNSIPISVTMAKIGDNLLCDPDLEEEQLSSTRITVTTTEDGHIRAMQKGDAGTLDLEEIRKAIKLSSDIGRQLREKYFR</sequence>
<evidence type="ECO:0000313" key="8">
    <source>
        <dbReference type="Proteomes" id="UP000632195"/>
    </source>
</evidence>
<keyword evidence="3 4" id="KW-0271">Exosome</keyword>
<comment type="caution">
    <text evidence="7">The sequence shown here is derived from an EMBL/GenBank/DDBJ whole genome shotgun (WGS) entry which is preliminary data.</text>
</comment>
<dbReference type="AlphaFoldDB" id="A0AA37BQX6"/>
<dbReference type="RefSeq" id="WP_188679973.1">
    <property type="nucleotide sequence ID" value="NZ_BMNY01000001.1"/>
</dbReference>
<feature type="domain" description="Exoribonuclease phosphorolytic" evidence="6">
    <location>
        <begin position="185"/>
        <end position="248"/>
    </location>
</feature>
<dbReference type="InterPro" id="IPR020568">
    <property type="entry name" value="Ribosomal_Su5_D2-typ_SF"/>
</dbReference>
<dbReference type="Pfam" id="PF01138">
    <property type="entry name" value="RNase_PH"/>
    <property type="match status" value="1"/>
</dbReference>
<proteinExistence type="inferred from homology"/>
<dbReference type="InterPro" id="IPR050590">
    <property type="entry name" value="Exosome_comp_Rrp42_subfam"/>
</dbReference>
<name>A0AA37BQX6_9ARCH</name>
<dbReference type="PANTHER" id="PTHR11097">
    <property type="entry name" value="EXOSOME COMPLEX EXONUCLEASE RIBOSOMAL RNA PROCESSING PROTEIN"/>
    <property type="match status" value="1"/>
</dbReference>
<dbReference type="SUPFAM" id="SSF55666">
    <property type="entry name" value="Ribonuclease PH domain 2-like"/>
    <property type="match status" value="1"/>
</dbReference>
<dbReference type="GO" id="GO:0016075">
    <property type="term" value="P:rRNA catabolic process"/>
    <property type="evidence" value="ECO:0007669"/>
    <property type="project" value="TreeGrafter"/>
</dbReference>
<dbReference type="Pfam" id="PF03725">
    <property type="entry name" value="RNase_PH_C"/>
    <property type="match status" value="1"/>
</dbReference>
<dbReference type="GO" id="GO:0000177">
    <property type="term" value="C:cytoplasmic exosome (RNase complex)"/>
    <property type="evidence" value="ECO:0007669"/>
    <property type="project" value="TreeGrafter"/>
</dbReference>
<dbReference type="PANTHER" id="PTHR11097:SF8">
    <property type="entry name" value="EXOSOME COMPLEX COMPONENT RRP42"/>
    <property type="match status" value="1"/>
</dbReference>